<dbReference type="PATRIC" id="fig|1379910.4.peg.675"/>
<keyword evidence="2" id="KW-1185">Reference proteome</keyword>
<gene>
    <name evidence="1" type="ORF">TH63_03140</name>
</gene>
<name>A0A0H4VLQ6_9BACT</name>
<dbReference type="Proteomes" id="UP000036458">
    <property type="component" value="Chromosome"/>
</dbReference>
<dbReference type="AlphaFoldDB" id="A0A0H4VLQ6"/>
<evidence type="ECO:0000313" key="2">
    <source>
        <dbReference type="Proteomes" id="UP000036458"/>
    </source>
</evidence>
<reference evidence="1 2" key="1">
    <citation type="submission" date="2015-01" db="EMBL/GenBank/DDBJ databases">
        <title>Rufibacter sp./DG31D/ whole genome sequencing.</title>
        <authorList>
            <person name="Kim M.K."/>
            <person name="Srinivasan S."/>
            <person name="Lee J.-J."/>
        </authorList>
    </citation>
    <scope>NUCLEOTIDE SEQUENCE [LARGE SCALE GENOMIC DNA]</scope>
    <source>
        <strain evidence="1 2">DG31D</strain>
    </source>
</reference>
<dbReference type="STRING" id="1379910.TH63_03140"/>
<dbReference type="OrthoDB" id="851608at2"/>
<accession>A0A0H4VLQ6</accession>
<protein>
    <submittedName>
        <fullName evidence="1">Uncharacterized protein</fullName>
    </submittedName>
</protein>
<organism evidence="1 2">
    <name type="scientific">Rufibacter radiotolerans</name>
    <dbReference type="NCBI Taxonomy" id="1379910"/>
    <lineage>
        <taxon>Bacteria</taxon>
        <taxon>Pseudomonadati</taxon>
        <taxon>Bacteroidota</taxon>
        <taxon>Cytophagia</taxon>
        <taxon>Cytophagales</taxon>
        <taxon>Hymenobacteraceae</taxon>
        <taxon>Rufibacter</taxon>
    </lineage>
</organism>
<proteinExistence type="predicted"/>
<sequence length="183" mass="21191">MPVPSADFKQALKKLSEKEKEALILRLVRKDGEAYDALAFELLEDVTLESLFARSAETIHDIMFTVSGRSLSKALSRGLKKATQEIARYYRITKDRKGEVELTIYLLQLIFDNFTGQFESIYKGFYVATARLVLRTMTLIKKHLHEDYHLEYQDALNAFLDDLNGRSKRRSLSFNLPMQFEVD</sequence>
<dbReference type="RefSeq" id="WP_048919649.1">
    <property type="nucleotide sequence ID" value="NZ_CP010777.1"/>
</dbReference>
<dbReference type="EMBL" id="CP010777">
    <property type="protein sequence ID" value="AKQ44842.1"/>
    <property type="molecule type" value="Genomic_DNA"/>
</dbReference>
<dbReference type="KEGG" id="ruf:TH63_03140"/>
<evidence type="ECO:0000313" key="1">
    <source>
        <dbReference type="EMBL" id="AKQ44842.1"/>
    </source>
</evidence>